<evidence type="ECO:0000256" key="6">
    <source>
        <dbReference type="ARBA" id="ARBA00023136"/>
    </source>
</evidence>
<dbReference type="InterPro" id="IPR000515">
    <property type="entry name" value="MetI-like"/>
</dbReference>
<feature type="transmembrane region" description="Helical" evidence="8">
    <location>
        <begin position="97"/>
        <end position="122"/>
    </location>
</feature>
<evidence type="ECO:0000256" key="8">
    <source>
        <dbReference type="RuleBase" id="RU363032"/>
    </source>
</evidence>
<evidence type="ECO:0000256" key="4">
    <source>
        <dbReference type="ARBA" id="ARBA00022692"/>
    </source>
</evidence>
<keyword evidence="6 8" id="KW-0472">Membrane</keyword>
<dbReference type="InterPro" id="IPR053385">
    <property type="entry name" value="ABC_transport_permease"/>
</dbReference>
<dbReference type="PROSITE" id="PS50928">
    <property type="entry name" value="ABC_TM1"/>
    <property type="match status" value="1"/>
</dbReference>
<dbReference type="CDD" id="cd06261">
    <property type="entry name" value="TM_PBP2"/>
    <property type="match status" value="1"/>
</dbReference>
<sequence length="297" mass="32066">MAEENIKLDRSSERMDEKSGLWLNVFKRLRKSKTSMFGLFIVAVLVFLTVFAPLIAPHDPIVGQLALRHNAPSADYLFGTDSQGRDVFSRILYGAKITVQIGVISVGIALIIGTLLGVLAGYYGKKIDMIIMRLMDIMLAFPTILLALAIVSILGPSLTNAMIAVGVVNIPKFARIVRSSVLSVKESEYVDAAISIGCTDLQIITRHILPNCLAPIIVQATLTIGTAILEAAGLSFLGLGAQPPMAEWGAMLSDARGYMRQAPWSVIYPGVAIMITVLGFNLLGDGLRDALDPRLKE</sequence>
<evidence type="ECO:0000256" key="7">
    <source>
        <dbReference type="ARBA" id="ARBA00024202"/>
    </source>
</evidence>
<dbReference type="NCBIfam" id="NF045474">
    <property type="entry name" value="Opp2C"/>
    <property type="match status" value="1"/>
</dbReference>
<evidence type="ECO:0000256" key="2">
    <source>
        <dbReference type="ARBA" id="ARBA00022448"/>
    </source>
</evidence>
<dbReference type="Pfam" id="PF12911">
    <property type="entry name" value="OppC_N"/>
    <property type="match status" value="1"/>
</dbReference>
<accession>A0AAU9E2D4</accession>
<dbReference type="InterPro" id="IPR035906">
    <property type="entry name" value="MetI-like_sf"/>
</dbReference>
<dbReference type="Gene3D" id="1.10.3720.10">
    <property type="entry name" value="MetI-like"/>
    <property type="match status" value="1"/>
</dbReference>
<evidence type="ECO:0000256" key="1">
    <source>
        <dbReference type="ARBA" id="ARBA00004651"/>
    </source>
</evidence>
<dbReference type="InterPro" id="IPR025966">
    <property type="entry name" value="OppC_N"/>
</dbReference>
<evidence type="ECO:0000256" key="3">
    <source>
        <dbReference type="ARBA" id="ARBA00022475"/>
    </source>
</evidence>
<organism evidence="10 11">
    <name type="scientific">Helicovermis profundi</name>
    <dbReference type="NCBI Taxonomy" id="3065157"/>
    <lineage>
        <taxon>Bacteria</taxon>
        <taxon>Bacillati</taxon>
        <taxon>Bacillota</taxon>
        <taxon>Clostridia</taxon>
        <taxon>Helicovermis</taxon>
    </lineage>
</organism>
<dbReference type="GO" id="GO:0005886">
    <property type="term" value="C:plasma membrane"/>
    <property type="evidence" value="ECO:0007669"/>
    <property type="project" value="UniProtKB-SubCell"/>
</dbReference>
<protein>
    <submittedName>
        <fullName evidence="10">ABC transporter permease</fullName>
    </submittedName>
</protein>
<feature type="transmembrane region" description="Helical" evidence="8">
    <location>
        <begin position="262"/>
        <end position="283"/>
    </location>
</feature>
<dbReference type="PANTHER" id="PTHR43386">
    <property type="entry name" value="OLIGOPEPTIDE TRANSPORT SYSTEM PERMEASE PROTEIN APPC"/>
    <property type="match status" value="1"/>
</dbReference>
<reference evidence="10 11" key="1">
    <citation type="submission" date="2023-08" db="EMBL/GenBank/DDBJ databases">
        <title>Helicovermis profunda gen. nov., sp. nov., a novel mesophilic, fermentative bacterium within the Bacillota from a deep-sea hydrothermal vent chimney.</title>
        <authorList>
            <person name="Miyazaki U."/>
            <person name="Mizutani D."/>
            <person name="Hashimoto Y."/>
            <person name="Tame A."/>
            <person name="Sawayama S."/>
            <person name="Miyazaki J."/>
            <person name="Takai K."/>
            <person name="Nakagawa S."/>
        </authorList>
    </citation>
    <scope>NUCLEOTIDE SEQUENCE [LARGE SCALE GENOMIC DNA]</scope>
    <source>
        <strain evidence="10 11">S502</strain>
    </source>
</reference>
<keyword evidence="5 8" id="KW-1133">Transmembrane helix</keyword>
<comment type="subcellular location">
    <subcellularLocation>
        <location evidence="1 8">Cell membrane</location>
        <topology evidence="1 8">Multi-pass membrane protein</topology>
    </subcellularLocation>
</comment>
<feature type="transmembrane region" description="Helical" evidence="8">
    <location>
        <begin position="216"/>
        <end position="241"/>
    </location>
</feature>
<evidence type="ECO:0000313" key="10">
    <source>
        <dbReference type="EMBL" id="BEP28050.1"/>
    </source>
</evidence>
<feature type="transmembrane region" description="Helical" evidence="8">
    <location>
        <begin position="36"/>
        <end position="56"/>
    </location>
</feature>
<keyword evidence="2 8" id="KW-0813">Transport</keyword>
<feature type="domain" description="ABC transmembrane type-1" evidence="9">
    <location>
        <begin position="95"/>
        <end position="284"/>
    </location>
</feature>
<proteinExistence type="inferred from homology"/>
<comment type="similarity">
    <text evidence="7">Belongs to the binding-protein-dependent transport system permease family. OppBC subfamily.</text>
</comment>
<dbReference type="SUPFAM" id="SSF161098">
    <property type="entry name" value="MetI-like"/>
    <property type="match status" value="1"/>
</dbReference>
<keyword evidence="11" id="KW-1185">Reference proteome</keyword>
<dbReference type="Pfam" id="PF00528">
    <property type="entry name" value="BPD_transp_1"/>
    <property type="match status" value="1"/>
</dbReference>
<dbReference type="InterPro" id="IPR050366">
    <property type="entry name" value="BP-dependent_transpt_permease"/>
</dbReference>
<keyword evidence="3" id="KW-1003">Cell membrane</keyword>
<dbReference type="Proteomes" id="UP001321786">
    <property type="component" value="Chromosome"/>
</dbReference>
<dbReference type="GO" id="GO:0055085">
    <property type="term" value="P:transmembrane transport"/>
    <property type="evidence" value="ECO:0007669"/>
    <property type="project" value="InterPro"/>
</dbReference>
<dbReference type="EMBL" id="AP028654">
    <property type="protein sequence ID" value="BEP28050.1"/>
    <property type="molecule type" value="Genomic_DNA"/>
</dbReference>
<evidence type="ECO:0000313" key="11">
    <source>
        <dbReference type="Proteomes" id="UP001321786"/>
    </source>
</evidence>
<dbReference type="PANTHER" id="PTHR43386:SF1">
    <property type="entry name" value="D,D-DIPEPTIDE TRANSPORT SYSTEM PERMEASE PROTEIN DDPC-RELATED"/>
    <property type="match status" value="1"/>
</dbReference>
<keyword evidence="4 8" id="KW-0812">Transmembrane</keyword>
<name>A0AAU9E2D4_9FIRM</name>
<evidence type="ECO:0000259" key="9">
    <source>
        <dbReference type="PROSITE" id="PS50928"/>
    </source>
</evidence>
<feature type="transmembrane region" description="Helical" evidence="8">
    <location>
        <begin position="134"/>
        <end position="154"/>
    </location>
</feature>
<dbReference type="KEGG" id="hprf:HLPR_03810"/>
<dbReference type="AlphaFoldDB" id="A0AAU9E2D4"/>
<evidence type="ECO:0000256" key="5">
    <source>
        <dbReference type="ARBA" id="ARBA00022989"/>
    </source>
</evidence>
<gene>
    <name evidence="10" type="ORF">HLPR_03810</name>
</gene>